<keyword evidence="5" id="KW-0663">Pyridoxal phosphate</keyword>
<dbReference type="PANTHER" id="PTHR46383">
    <property type="entry name" value="ASPARTATE AMINOTRANSFERASE"/>
    <property type="match status" value="1"/>
</dbReference>
<comment type="caution">
    <text evidence="8">The sequence shown here is derived from an EMBL/GenBank/DDBJ whole genome shotgun (WGS) entry which is preliminary data.</text>
</comment>
<protein>
    <recommendedName>
        <fullName evidence="6">Aminotransferase</fullName>
        <ecNumber evidence="6">2.6.1.-</ecNumber>
    </recommendedName>
</protein>
<organism evidence="8 9">
    <name type="scientific">Candidatus Woesebacteria bacterium GWA1_41_8</name>
    <dbReference type="NCBI Taxonomy" id="1802471"/>
    <lineage>
        <taxon>Bacteria</taxon>
        <taxon>Candidatus Woeseibacteriota</taxon>
    </lineage>
</organism>
<dbReference type="CDD" id="cd00609">
    <property type="entry name" value="AAT_like"/>
    <property type="match status" value="1"/>
</dbReference>
<dbReference type="PROSITE" id="PS00105">
    <property type="entry name" value="AA_TRANSFER_CLASS_1"/>
    <property type="match status" value="1"/>
</dbReference>
<evidence type="ECO:0000313" key="9">
    <source>
        <dbReference type="Proteomes" id="UP000176198"/>
    </source>
</evidence>
<evidence type="ECO:0000256" key="5">
    <source>
        <dbReference type="ARBA" id="ARBA00022898"/>
    </source>
</evidence>
<dbReference type="InterPro" id="IPR004838">
    <property type="entry name" value="NHTrfase_class1_PyrdxlP-BS"/>
</dbReference>
<keyword evidence="3 6" id="KW-0032">Aminotransferase</keyword>
<feature type="domain" description="Aminotransferase class I/classII large" evidence="7">
    <location>
        <begin position="90"/>
        <end position="303"/>
    </location>
</feature>
<dbReference type="Gene3D" id="3.40.640.10">
    <property type="entry name" value="Type I PLP-dependent aspartate aminotransferase-like (Major domain)"/>
    <property type="match status" value="1"/>
</dbReference>
<dbReference type="InterPro" id="IPR050596">
    <property type="entry name" value="AspAT/PAT-like"/>
</dbReference>
<dbReference type="EMBL" id="MGFJ01000012">
    <property type="protein sequence ID" value="OGM02856.1"/>
    <property type="molecule type" value="Genomic_DNA"/>
</dbReference>
<evidence type="ECO:0000256" key="4">
    <source>
        <dbReference type="ARBA" id="ARBA00022679"/>
    </source>
</evidence>
<evidence type="ECO:0000256" key="2">
    <source>
        <dbReference type="ARBA" id="ARBA00007441"/>
    </source>
</evidence>
<evidence type="ECO:0000256" key="3">
    <source>
        <dbReference type="ARBA" id="ARBA00022576"/>
    </source>
</evidence>
<dbReference type="PANTHER" id="PTHR46383:SF1">
    <property type="entry name" value="ASPARTATE AMINOTRANSFERASE"/>
    <property type="match status" value="1"/>
</dbReference>
<dbReference type="AlphaFoldDB" id="A0A1F7WJ47"/>
<dbReference type="EC" id="2.6.1.-" evidence="6"/>
<dbReference type="InterPro" id="IPR015424">
    <property type="entry name" value="PyrdxlP-dep_Trfase"/>
</dbReference>
<gene>
    <name evidence="8" type="ORF">A2115_01280</name>
</gene>
<dbReference type="InterPro" id="IPR015421">
    <property type="entry name" value="PyrdxlP-dep_Trfase_major"/>
</dbReference>
<evidence type="ECO:0000259" key="7">
    <source>
        <dbReference type="Pfam" id="PF00155"/>
    </source>
</evidence>
<comment type="cofactor">
    <cofactor evidence="1 6">
        <name>pyridoxal 5'-phosphate</name>
        <dbReference type="ChEBI" id="CHEBI:597326"/>
    </cofactor>
</comment>
<dbReference type="STRING" id="1802471.A2115_01280"/>
<keyword evidence="4 6" id="KW-0808">Transferase</keyword>
<dbReference type="Gene3D" id="3.90.1150.10">
    <property type="entry name" value="Aspartate Aminotransferase, domain 1"/>
    <property type="match status" value="1"/>
</dbReference>
<dbReference type="InterPro" id="IPR004839">
    <property type="entry name" value="Aminotransferase_I/II_large"/>
</dbReference>
<dbReference type="GO" id="GO:0006520">
    <property type="term" value="P:amino acid metabolic process"/>
    <property type="evidence" value="ECO:0007669"/>
    <property type="project" value="InterPro"/>
</dbReference>
<evidence type="ECO:0000256" key="6">
    <source>
        <dbReference type="RuleBase" id="RU000481"/>
    </source>
</evidence>
<dbReference type="SUPFAM" id="SSF53383">
    <property type="entry name" value="PLP-dependent transferases"/>
    <property type="match status" value="1"/>
</dbReference>
<evidence type="ECO:0000256" key="1">
    <source>
        <dbReference type="ARBA" id="ARBA00001933"/>
    </source>
</evidence>
<sequence length="495" mass="56744">MKKKIGIPSKRFFNKAEKLVKSAIGAMPELYQDYYHVNDILTDDTPELQNLILRETGLEKFKISAGTSDMLAFKPYISQLIGDIQGNTYYRNYNNPLGNTNARQALAIAENAKFSKDIYTYKNVGLTEGSTGAISQIFEYIKREYPKSEVVIASPTYYLYKYLAKFYQLDYKEAFRIKPGRTAEFDSIKDIEEKISPRTKLIILVQPNNPTNQLSSISDLKALLVRCKKQKILLLVDELFSDLMYDESLFTPSDNIAEKVNALQNLVIVKGYSKSKNLAGFRIGYLFSANKNFMQCIDEISEQRQCFAGASNFAGVIILDSFIQTILTQVAKGVKVDMAIFKSKILFKNVGLPFNRNSSIKKVVKSYTAYKNNLIQKYGDYLDLVLETLGNDIESFVPKTTAFNTFVKIKGVEKTNFFDVCLNYYLCSNVVTQIGPCFAFDQENWQRSPNLGFWLRISYSRENKRKFIVSLKEFSEFKKIYLNNPDKFLRTNLVF</sequence>
<evidence type="ECO:0000313" key="8">
    <source>
        <dbReference type="EMBL" id="OGM02856.1"/>
    </source>
</evidence>
<dbReference type="Pfam" id="PF00155">
    <property type="entry name" value="Aminotran_1_2"/>
    <property type="match status" value="1"/>
</dbReference>
<dbReference type="InterPro" id="IPR015422">
    <property type="entry name" value="PyrdxlP-dep_Trfase_small"/>
</dbReference>
<comment type="similarity">
    <text evidence="2 6">Belongs to the class-I pyridoxal-phosphate-dependent aminotransferase family.</text>
</comment>
<reference evidence="8 9" key="1">
    <citation type="journal article" date="2016" name="Nat. Commun.">
        <title>Thousands of microbial genomes shed light on interconnected biogeochemical processes in an aquifer system.</title>
        <authorList>
            <person name="Anantharaman K."/>
            <person name="Brown C.T."/>
            <person name="Hug L.A."/>
            <person name="Sharon I."/>
            <person name="Castelle C.J."/>
            <person name="Probst A.J."/>
            <person name="Thomas B.C."/>
            <person name="Singh A."/>
            <person name="Wilkins M.J."/>
            <person name="Karaoz U."/>
            <person name="Brodie E.L."/>
            <person name="Williams K.H."/>
            <person name="Hubbard S.S."/>
            <person name="Banfield J.F."/>
        </authorList>
    </citation>
    <scope>NUCLEOTIDE SEQUENCE [LARGE SCALE GENOMIC DNA]</scope>
</reference>
<name>A0A1F7WJ47_9BACT</name>
<proteinExistence type="inferred from homology"/>
<dbReference type="Proteomes" id="UP000176198">
    <property type="component" value="Unassembled WGS sequence"/>
</dbReference>
<accession>A0A1F7WJ47</accession>
<dbReference type="GO" id="GO:0008483">
    <property type="term" value="F:transaminase activity"/>
    <property type="evidence" value="ECO:0007669"/>
    <property type="project" value="UniProtKB-KW"/>
</dbReference>
<dbReference type="GO" id="GO:0030170">
    <property type="term" value="F:pyridoxal phosphate binding"/>
    <property type="evidence" value="ECO:0007669"/>
    <property type="project" value="InterPro"/>
</dbReference>